<evidence type="ECO:0000256" key="5">
    <source>
        <dbReference type="ARBA" id="ARBA00023134"/>
    </source>
</evidence>
<keyword evidence="2" id="KW-0547">Nucleotide-binding</keyword>
<gene>
    <name evidence="7" type="ORF">M153_1590005155</name>
</gene>
<dbReference type="SUPFAM" id="SSF50465">
    <property type="entry name" value="EF-Tu/eEF-1alpha/eIF2-gamma C-terminal domain"/>
    <property type="match status" value="1"/>
</dbReference>
<dbReference type="EMBL" id="LGUB01000037">
    <property type="protein sequence ID" value="KRH94727.1"/>
    <property type="molecule type" value="Genomic_DNA"/>
</dbReference>
<dbReference type="OrthoDB" id="342024at2759"/>
<feature type="domain" description="Tr-type G" evidence="6">
    <location>
        <begin position="8"/>
        <end position="218"/>
    </location>
</feature>
<dbReference type="GO" id="GO:0003746">
    <property type="term" value="F:translation elongation factor activity"/>
    <property type="evidence" value="ECO:0007669"/>
    <property type="project" value="UniProtKB-KW"/>
</dbReference>
<dbReference type="Pfam" id="PF03143">
    <property type="entry name" value="GTP_EFTU_D3"/>
    <property type="match status" value="1"/>
</dbReference>
<sequence>MTDLENKRPTVAICLIGHVDAGKSTLNGRILYDLKLVDDRTIEKYKVEAIALGRESWYLSWLTDTSPAEREKGKTQEMCSTKIQLPSQNIILNDTPGHKLYVQDMIKGANQSDIALLLVSARKGEFQAGFLRSGQTREHVILSKAGGIETLIVVINKMDEANYDKTVFLEIVREIHKFLEKFYKSIIYVPIAGYIGTNILKESEKEEFIKAATSVQPENIGNQPDVEHNISIETLEDSFSKISLNSHNITSENLNQILGEIEDGFEGTECKEMTWYRGDSLMKILDNIRVYRKEKYAKCVILETGKNFNVIRLESGQISKNWDFISLPSMNIGKILNLFDDDEIEKENGHAGEILKIKTNCDMNEGDIMFDLEYYKKTSESNDNIDSKDVPILRIGRIFTCTFSILNIKNVISPGYHCLLHLRMSTKNARIVGLQKRIIDKGKEKIIKIHHATVGDRILVKIDIDDPIYLQIGDSFAIRDEDLTIGVGVIRKIIE</sequence>
<dbReference type="InterPro" id="IPR000795">
    <property type="entry name" value="T_Tr_GTP-bd_dom"/>
</dbReference>
<evidence type="ECO:0000313" key="7">
    <source>
        <dbReference type="EMBL" id="KRH94727.1"/>
    </source>
</evidence>
<keyword evidence="8" id="KW-1185">Reference proteome</keyword>
<dbReference type="InterPro" id="IPR027417">
    <property type="entry name" value="P-loop_NTPase"/>
</dbReference>
<dbReference type="VEuPathDB" id="MicrosporidiaDB:M153_1590005155"/>
<keyword evidence="5" id="KW-0342">GTP-binding</keyword>
<evidence type="ECO:0000256" key="3">
    <source>
        <dbReference type="ARBA" id="ARBA00022768"/>
    </source>
</evidence>
<comment type="caution">
    <text evidence="7">The sequence shown here is derived from an EMBL/GenBank/DDBJ whole genome shotgun (WGS) entry which is preliminary data.</text>
</comment>
<dbReference type="GO" id="GO:0005525">
    <property type="term" value="F:GTP binding"/>
    <property type="evidence" value="ECO:0007669"/>
    <property type="project" value="UniProtKB-KW"/>
</dbReference>
<organism evidence="7 8">
    <name type="scientific">Pseudoloma neurophilia</name>
    <dbReference type="NCBI Taxonomy" id="146866"/>
    <lineage>
        <taxon>Eukaryota</taxon>
        <taxon>Fungi</taxon>
        <taxon>Fungi incertae sedis</taxon>
        <taxon>Microsporidia</taxon>
        <taxon>Pseudoloma</taxon>
    </lineage>
</organism>
<dbReference type="PRINTS" id="PR00315">
    <property type="entry name" value="ELONGATNFCT"/>
</dbReference>
<comment type="similarity">
    <text evidence="1">Belongs to the TRAFAC class translation factor GTPase superfamily. Classic translation factor GTPase family. EF-Tu/EF-1A subfamily.</text>
</comment>
<dbReference type="Pfam" id="PF00009">
    <property type="entry name" value="GTP_EFTU"/>
    <property type="match status" value="1"/>
</dbReference>
<evidence type="ECO:0000256" key="4">
    <source>
        <dbReference type="ARBA" id="ARBA00022917"/>
    </source>
</evidence>
<proteinExistence type="inferred from homology"/>
<evidence type="ECO:0000256" key="2">
    <source>
        <dbReference type="ARBA" id="ARBA00022741"/>
    </source>
</evidence>
<dbReference type="PROSITE" id="PS51722">
    <property type="entry name" value="G_TR_2"/>
    <property type="match status" value="1"/>
</dbReference>
<dbReference type="InterPro" id="IPR050100">
    <property type="entry name" value="TRAFAC_GTPase_members"/>
</dbReference>
<dbReference type="Gene3D" id="3.40.50.300">
    <property type="entry name" value="P-loop containing nucleotide triphosphate hydrolases"/>
    <property type="match status" value="1"/>
</dbReference>
<dbReference type="InterPro" id="IPR009001">
    <property type="entry name" value="Transl_elong_EF1A/Init_IF2_C"/>
</dbReference>
<dbReference type="AlphaFoldDB" id="A0A0R0M6N1"/>
<dbReference type="PANTHER" id="PTHR23115">
    <property type="entry name" value="TRANSLATION FACTOR"/>
    <property type="match status" value="1"/>
</dbReference>
<evidence type="ECO:0000256" key="1">
    <source>
        <dbReference type="ARBA" id="ARBA00007249"/>
    </source>
</evidence>
<dbReference type="InterPro" id="IPR004160">
    <property type="entry name" value="Transl_elong_EFTu/EF1A_C"/>
</dbReference>
<evidence type="ECO:0000313" key="8">
    <source>
        <dbReference type="Proteomes" id="UP000051530"/>
    </source>
</evidence>
<reference evidence="7 8" key="1">
    <citation type="submission" date="2015-07" db="EMBL/GenBank/DDBJ databases">
        <title>The genome of Pseudoloma neurophilia, a relevant intracellular parasite of the zebrafish.</title>
        <authorList>
            <person name="Ndikumana S."/>
            <person name="Pelin A."/>
            <person name="Sanders J."/>
            <person name="Corradi N."/>
        </authorList>
    </citation>
    <scope>NUCLEOTIDE SEQUENCE [LARGE SCALE GENOMIC DNA]</scope>
    <source>
        <strain evidence="7 8">MK1</strain>
    </source>
</reference>
<dbReference type="Proteomes" id="UP000051530">
    <property type="component" value="Unassembled WGS sequence"/>
</dbReference>
<dbReference type="GO" id="GO:0003924">
    <property type="term" value="F:GTPase activity"/>
    <property type="evidence" value="ECO:0007669"/>
    <property type="project" value="InterPro"/>
</dbReference>
<dbReference type="SUPFAM" id="SSF52540">
    <property type="entry name" value="P-loop containing nucleoside triphosphate hydrolases"/>
    <property type="match status" value="1"/>
</dbReference>
<evidence type="ECO:0000259" key="6">
    <source>
        <dbReference type="PROSITE" id="PS51722"/>
    </source>
</evidence>
<dbReference type="Gene3D" id="2.40.30.10">
    <property type="entry name" value="Translation factors"/>
    <property type="match status" value="1"/>
</dbReference>
<keyword evidence="4" id="KW-0648">Protein biosynthesis</keyword>
<keyword evidence="3" id="KW-0251">Elongation factor</keyword>
<accession>A0A0R0M6N1</accession>
<name>A0A0R0M6N1_9MICR</name>
<protein>
    <submittedName>
        <fullName evidence="7">Polypeptide release factor 3</fullName>
    </submittedName>
</protein>